<dbReference type="SUPFAM" id="SSF51366">
    <property type="entry name" value="Ribulose-phoshate binding barrel"/>
    <property type="match status" value="1"/>
</dbReference>
<name>W4QBH9_9BACI</name>
<dbReference type="GO" id="GO:0004640">
    <property type="term" value="F:phosphoribosylanthranilate isomerase activity"/>
    <property type="evidence" value="ECO:0007669"/>
    <property type="project" value="UniProtKB-UniRule"/>
</dbReference>
<dbReference type="InterPro" id="IPR013785">
    <property type="entry name" value="Aldolase_TIM"/>
</dbReference>
<evidence type="ECO:0000256" key="4">
    <source>
        <dbReference type="ARBA" id="ARBA00022272"/>
    </source>
</evidence>
<dbReference type="Gene3D" id="3.20.20.70">
    <property type="entry name" value="Aldolase class I"/>
    <property type="match status" value="1"/>
</dbReference>
<gene>
    <name evidence="9" type="primary">trpF</name>
    <name evidence="11" type="ORF">JCM9152_362</name>
</gene>
<dbReference type="OrthoDB" id="9786954at2"/>
<dbReference type="PANTHER" id="PTHR42894:SF1">
    <property type="entry name" value="N-(5'-PHOSPHORIBOSYL)ANTHRANILATE ISOMERASE"/>
    <property type="match status" value="1"/>
</dbReference>
<dbReference type="EMBL" id="BAUU01000002">
    <property type="protein sequence ID" value="GAE29023.1"/>
    <property type="molecule type" value="Genomic_DNA"/>
</dbReference>
<keyword evidence="8 9" id="KW-0413">Isomerase</keyword>
<dbReference type="PANTHER" id="PTHR42894">
    <property type="entry name" value="N-(5'-PHOSPHORIBOSYL)ANTHRANILATE ISOMERASE"/>
    <property type="match status" value="1"/>
</dbReference>
<dbReference type="InterPro" id="IPR044643">
    <property type="entry name" value="TrpF_fam"/>
</dbReference>
<evidence type="ECO:0000256" key="6">
    <source>
        <dbReference type="ARBA" id="ARBA00022822"/>
    </source>
</evidence>
<proteinExistence type="inferred from homology"/>
<accession>W4QBH9</accession>
<feature type="domain" description="N-(5'phosphoribosyl) anthranilate isomerase (PRAI)" evidence="10">
    <location>
        <begin position="7"/>
        <end position="208"/>
    </location>
</feature>
<comment type="caution">
    <text evidence="11">The sequence shown here is derived from an EMBL/GenBank/DDBJ whole genome shotgun (WGS) entry which is preliminary data.</text>
</comment>
<dbReference type="GO" id="GO:0000162">
    <property type="term" value="P:L-tryptophan biosynthetic process"/>
    <property type="evidence" value="ECO:0007669"/>
    <property type="project" value="UniProtKB-UniRule"/>
</dbReference>
<dbReference type="Proteomes" id="UP000018895">
    <property type="component" value="Unassembled WGS sequence"/>
</dbReference>
<evidence type="ECO:0000256" key="1">
    <source>
        <dbReference type="ARBA" id="ARBA00001164"/>
    </source>
</evidence>
<protein>
    <recommendedName>
        <fullName evidence="4 9">N-(5'-phosphoribosyl)anthranilate isomerase</fullName>
        <shortName evidence="9">PRAI</shortName>
        <ecNumber evidence="3 9">5.3.1.24</ecNumber>
    </recommendedName>
</protein>
<evidence type="ECO:0000256" key="9">
    <source>
        <dbReference type="HAMAP-Rule" id="MF_00135"/>
    </source>
</evidence>
<reference evidence="11" key="1">
    <citation type="journal article" date="2014" name="Genome Announc.">
        <title>Draft Genome Sequences of Three Alkaliphilic Bacillus Strains, Bacillus wakoensis JCM 9140T, Bacillus akibai JCM 9157T, and Bacillus hemicellulosilyticus JCM 9152T.</title>
        <authorList>
            <person name="Yuki M."/>
            <person name="Oshima K."/>
            <person name="Suda W."/>
            <person name="Oshida Y."/>
            <person name="Kitamura K."/>
            <person name="Iida T."/>
            <person name="Hattori M."/>
            <person name="Ohkuma M."/>
        </authorList>
    </citation>
    <scope>NUCLEOTIDE SEQUENCE [LARGE SCALE GENOMIC DNA]</scope>
    <source>
        <strain evidence="11">JCM 9152</strain>
    </source>
</reference>
<comment type="catalytic activity">
    <reaction evidence="1 9">
        <text>N-(5-phospho-beta-D-ribosyl)anthranilate = 1-(2-carboxyphenylamino)-1-deoxy-D-ribulose 5-phosphate</text>
        <dbReference type="Rhea" id="RHEA:21540"/>
        <dbReference type="ChEBI" id="CHEBI:18277"/>
        <dbReference type="ChEBI" id="CHEBI:58613"/>
        <dbReference type="EC" id="5.3.1.24"/>
    </reaction>
</comment>
<evidence type="ECO:0000313" key="11">
    <source>
        <dbReference type="EMBL" id="GAE29023.1"/>
    </source>
</evidence>
<evidence type="ECO:0000256" key="5">
    <source>
        <dbReference type="ARBA" id="ARBA00022605"/>
    </source>
</evidence>
<dbReference type="InterPro" id="IPR011060">
    <property type="entry name" value="RibuloseP-bd_barrel"/>
</dbReference>
<keyword evidence="12" id="KW-1185">Reference proteome</keyword>
<dbReference type="EC" id="5.3.1.24" evidence="3 9"/>
<dbReference type="UniPathway" id="UPA00035">
    <property type="reaction ID" value="UER00042"/>
</dbReference>
<dbReference type="CDD" id="cd00405">
    <property type="entry name" value="PRAI"/>
    <property type="match status" value="1"/>
</dbReference>
<comment type="similarity">
    <text evidence="9">Belongs to the TrpF family.</text>
</comment>
<dbReference type="RefSeq" id="WP_035340171.1">
    <property type="nucleotide sequence ID" value="NZ_BAUU01000002.1"/>
</dbReference>
<dbReference type="Pfam" id="PF00697">
    <property type="entry name" value="PRAI"/>
    <property type="match status" value="1"/>
</dbReference>
<keyword evidence="7 9" id="KW-0057">Aromatic amino acid biosynthesis</keyword>
<evidence type="ECO:0000259" key="10">
    <source>
        <dbReference type="Pfam" id="PF00697"/>
    </source>
</evidence>
<keyword evidence="5 9" id="KW-0028">Amino-acid biosynthesis</keyword>
<evidence type="ECO:0000256" key="2">
    <source>
        <dbReference type="ARBA" id="ARBA00004664"/>
    </source>
</evidence>
<dbReference type="STRING" id="1236971.JCM9152_362"/>
<dbReference type="HAMAP" id="MF_00135">
    <property type="entry name" value="PRAI"/>
    <property type="match status" value="1"/>
</dbReference>
<dbReference type="AlphaFoldDB" id="W4QBH9"/>
<organism evidence="11 12">
    <name type="scientific">Halalkalibacter hemicellulosilyticusJCM 9152</name>
    <dbReference type="NCBI Taxonomy" id="1236971"/>
    <lineage>
        <taxon>Bacteria</taxon>
        <taxon>Bacillati</taxon>
        <taxon>Bacillota</taxon>
        <taxon>Bacilli</taxon>
        <taxon>Bacillales</taxon>
        <taxon>Bacillaceae</taxon>
        <taxon>Halalkalibacter</taxon>
    </lineage>
</organism>
<evidence type="ECO:0000256" key="8">
    <source>
        <dbReference type="ARBA" id="ARBA00023235"/>
    </source>
</evidence>
<keyword evidence="6 9" id="KW-0822">Tryptophan biosynthesis</keyword>
<evidence type="ECO:0000256" key="3">
    <source>
        <dbReference type="ARBA" id="ARBA00012572"/>
    </source>
</evidence>
<comment type="pathway">
    <text evidence="2 9">Amino-acid biosynthesis; L-tryptophan biosynthesis; L-tryptophan from chorismate: step 3/5.</text>
</comment>
<evidence type="ECO:0000313" key="12">
    <source>
        <dbReference type="Proteomes" id="UP000018895"/>
    </source>
</evidence>
<evidence type="ECO:0000256" key="7">
    <source>
        <dbReference type="ARBA" id="ARBA00023141"/>
    </source>
</evidence>
<dbReference type="InterPro" id="IPR001240">
    <property type="entry name" value="PRAI_dom"/>
</dbReference>
<dbReference type="NCBIfam" id="NF002301">
    <property type="entry name" value="PRK01222.2-1"/>
    <property type="match status" value="1"/>
</dbReference>
<sequence length="216" mass="24828">MPHPLLKLCGNHSEHDVSVASSSTAEYIGFVFAKSKRRVSREQLQLWLQNGLKEQKKIVTLFVNEPIEEIQRQLVDLNVDIIQCHGNEPAEYIKQLKSLVKQSIWKVIHHHDNALETMKTYEGLVDGYVIDCKVGQQWGGTGISFDWRFVPQYIEEGHRQHVPVWIAGGINPNNVQNLLRYEPDGIDLSSGIEENGRKSYELVRQLEERMNRNGTK</sequence>